<dbReference type="NCBIfam" id="NF010141">
    <property type="entry name" value="PRK13616.1"/>
    <property type="match status" value="1"/>
</dbReference>
<dbReference type="EMBL" id="FNSA01000003">
    <property type="protein sequence ID" value="SED24094.1"/>
    <property type="molecule type" value="Genomic_DNA"/>
</dbReference>
<evidence type="ECO:0000313" key="11">
    <source>
        <dbReference type="Proteomes" id="UP000182241"/>
    </source>
</evidence>
<feature type="signal peptide" evidence="8">
    <location>
        <begin position="1"/>
        <end position="27"/>
    </location>
</feature>
<feature type="region of interest" description="Disordered" evidence="7">
    <location>
        <begin position="34"/>
        <end position="56"/>
    </location>
</feature>
<dbReference type="Pfam" id="PF25976">
    <property type="entry name" value="LpqB_N"/>
    <property type="match status" value="1"/>
</dbReference>
<protein>
    <recommendedName>
        <fullName evidence="6">Lipoprotein LpqB</fullName>
    </recommendedName>
</protein>
<reference evidence="11" key="1">
    <citation type="submission" date="2016-10" db="EMBL/GenBank/DDBJ databases">
        <authorList>
            <person name="Varghese N."/>
            <person name="Submissions S."/>
        </authorList>
    </citation>
    <scope>NUCLEOTIDE SEQUENCE [LARGE SCALE GENOMIC DNA]</scope>
    <source>
        <strain evidence="11">DSM 44234</strain>
    </source>
</reference>
<proteinExistence type="inferred from homology"/>
<evidence type="ECO:0000256" key="6">
    <source>
        <dbReference type="HAMAP-Rule" id="MF_01373"/>
    </source>
</evidence>
<dbReference type="KEGG" id="tsm:ASU32_17690"/>
<dbReference type="SUPFAM" id="SSF69304">
    <property type="entry name" value="Tricorn protease N-terminal domain"/>
    <property type="match status" value="1"/>
</dbReference>
<keyword evidence="3 6" id="KW-0472">Membrane</keyword>
<dbReference type="PROSITE" id="PS51257">
    <property type="entry name" value="PROKAR_LIPOPROTEIN"/>
    <property type="match status" value="1"/>
</dbReference>
<feature type="domain" description="GerMN" evidence="9">
    <location>
        <begin position="208"/>
        <end position="306"/>
    </location>
</feature>
<dbReference type="OrthoDB" id="3226781at2"/>
<evidence type="ECO:0000313" key="10">
    <source>
        <dbReference type="EMBL" id="SED24094.1"/>
    </source>
</evidence>
<keyword evidence="5 6" id="KW-0449">Lipoprotein</keyword>
<dbReference type="Pfam" id="PF10647">
    <property type="entry name" value="Gmad1"/>
    <property type="match status" value="1"/>
</dbReference>
<organism evidence="10 11">
    <name type="scientific">Tsukamurella tyrosinosolvens</name>
    <dbReference type="NCBI Taxonomy" id="57704"/>
    <lineage>
        <taxon>Bacteria</taxon>
        <taxon>Bacillati</taxon>
        <taxon>Actinomycetota</taxon>
        <taxon>Actinomycetes</taxon>
        <taxon>Mycobacteriales</taxon>
        <taxon>Tsukamurellaceae</taxon>
        <taxon>Tsukamurella</taxon>
    </lineage>
</organism>
<evidence type="ECO:0000256" key="2">
    <source>
        <dbReference type="ARBA" id="ARBA00022729"/>
    </source>
</evidence>
<dbReference type="InterPro" id="IPR018910">
    <property type="entry name" value="LpqB_C"/>
</dbReference>
<accession>A0A1H4Z3U4</accession>
<evidence type="ECO:0000256" key="4">
    <source>
        <dbReference type="ARBA" id="ARBA00023139"/>
    </source>
</evidence>
<comment type="subcellular location">
    <subcellularLocation>
        <location evidence="6">Cell membrane</location>
        <topology evidence="6">Lipid-anchor</topology>
    </subcellularLocation>
</comment>
<dbReference type="GeneID" id="300997349"/>
<name>A0A1H4Z3U4_TSUTY</name>
<dbReference type="Pfam" id="PF10646">
    <property type="entry name" value="Germane"/>
    <property type="match status" value="1"/>
</dbReference>
<dbReference type="GO" id="GO:0005886">
    <property type="term" value="C:plasma membrane"/>
    <property type="evidence" value="ECO:0007669"/>
    <property type="project" value="UniProtKB-SubCell"/>
</dbReference>
<dbReference type="STRING" id="57704.SAMN04489793_4398"/>
<keyword evidence="1 6" id="KW-1003">Cell membrane</keyword>
<evidence type="ECO:0000256" key="3">
    <source>
        <dbReference type="ARBA" id="ARBA00023136"/>
    </source>
</evidence>
<evidence type="ECO:0000256" key="8">
    <source>
        <dbReference type="SAM" id="SignalP"/>
    </source>
</evidence>
<dbReference type="InterPro" id="IPR019606">
    <property type="entry name" value="GerMN"/>
</dbReference>
<dbReference type="InterPro" id="IPR059026">
    <property type="entry name" value="LpqB_N"/>
</dbReference>
<keyword evidence="4 6" id="KW-0564">Palmitate</keyword>
<dbReference type="InterPro" id="IPR023959">
    <property type="entry name" value="LpqB"/>
</dbReference>
<dbReference type="Proteomes" id="UP000182241">
    <property type="component" value="Unassembled WGS sequence"/>
</dbReference>
<sequence length="598" mass="62488">MPRTIRTPVGKALVILLAALVALTGCANIPESTSPRVIGDLGGETAAPDKGLAPRRDTQPEVIVRDFLKANAVADGNYAASRKFLTPNANWQVPKQSVVVKDIDVLPTERSANFMKATIRAQATGFLGADGTFEPAGQSITQNVQLVQVDGQWRVQGLSSVGDTPMLVIDTEQFRTVYRRYLLYFPDPTGRTLVPDARWLAGPRSKLASDLLMLLIRGPRATLADAVFNPFGTNAAVRGAVTNAQGDQRDPGVGFAGVRVDLTGLPRIEPDVARLIAGQVVWSLAGADVQGPYVITVDGSPLDDKHQSGWNPNDVASISPNASSDLAVGLHGVLDGKFVKITGSQVTDVAGPLGASNSIRSIGLSGSGRQVAAVLDAGARGGPGTALALAPYGGVPTQVLTAGSMTRPSWTPDDAGVWTVLDGTRVVRVRQDQTTGEVSTVDVDAGEVAAAAPGPITELRLSRDGVRVALVVGGRVLVGVVQTAPNGRIKIAHLASVVTDRELVASSVDWQTGDTIFIGRTTSDSPVLSVRYDSGEVTAVPSRNLSPPVYNVAVSTTAVYATDSSGVWQIGIGPDSDEQYWSQVDRLAGGRANPVLPG</sequence>
<keyword evidence="2 6" id="KW-0732">Signal</keyword>
<evidence type="ECO:0000259" key="9">
    <source>
        <dbReference type="SMART" id="SM00909"/>
    </source>
</evidence>
<comment type="similarity">
    <text evidence="6">Belongs to the LpqB lipoprotein family.</text>
</comment>
<dbReference type="RefSeq" id="WP_068522210.1">
    <property type="nucleotide sequence ID" value="NZ_CBDRGN010000007.1"/>
</dbReference>
<dbReference type="HAMAP" id="MF_01373">
    <property type="entry name" value="LpqB_lipoprot"/>
    <property type="match status" value="1"/>
</dbReference>
<keyword evidence="11" id="KW-1185">Reference proteome</keyword>
<evidence type="ECO:0000256" key="5">
    <source>
        <dbReference type="ARBA" id="ARBA00023288"/>
    </source>
</evidence>
<gene>
    <name evidence="6" type="primary">lpqB</name>
    <name evidence="10" type="ORF">SAMN04489793_4398</name>
</gene>
<evidence type="ECO:0000256" key="1">
    <source>
        <dbReference type="ARBA" id="ARBA00022475"/>
    </source>
</evidence>
<dbReference type="SMART" id="SM00909">
    <property type="entry name" value="Germane"/>
    <property type="match status" value="1"/>
</dbReference>
<evidence type="ECO:0000256" key="7">
    <source>
        <dbReference type="SAM" id="MobiDB-lite"/>
    </source>
</evidence>
<feature type="chain" id="PRO_5010263695" description="Lipoprotein LpqB" evidence="8">
    <location>
        <begin position="28"/>
        <end position="598"/>
    </location>
</feature>
<dbReference type="AlphaFoldDB" id="A0A1H4Z3U4"/>